<evidence type="ECO:0000313" key="2">
    <source>
        <dbReference type="EMBL" id="EEY17988.1"/>
    </source>
</evidence>
<evidence type="ECO:0000313" key="3">
    <source>
        <dbReference type="Proteomes" id="UP000008698"/>
    </source>
</evidence>
<proteinExistence type="predicted"/>
<evidence type="ECO:0000256" key="1">
    <source>
        <dbReference type="SAM" id="MobiDB-lite"/>
    </source>
</evidence>
<dbReference type="GeneID" id="9534624"/>
<accession>C9SFP3</accession>
<dbReference type="STRING" id="526221.C9SFP3"/>
<dbReference type="AlphaFoldDB" id="C9SFP3"/>
<keyword evidence="3" id="KW-1185">Reference proteome</keyword>
<reference evidence="3" key="1">
    <citation type="journal article" date="2011" name="PLoS Pathog.">
        <title>Comparative genomics yields insights into niche adaptation of plant vascular wilt pathogens.</title>
        <authorList>
            <person name="Klosterman S.J."/>
            <person name="Subbarao K.V."/>
            <person name="Kang S."/>
            <person name="Veronese P."/>
            <person name="Gold S.E."/>
            <person name="Thomma B.P.H.J."/>
            <person name="Chen Z."/>
            <person name="Henrissat B."/>
            <person name="Lee Y.-H."/>
            <person name="Park J."/>
            <person name="Garcia-Pedrajas M.D."/>
            <person name="Barbara D.J."/>
            <person name="Anchieta A."/>
            <person name="de Jonge R."/>
            <person name="Santhanam P."/>
            <person name="Maruthachalam K."/>
            <person name="Atallah Z."/>
            <person name="Amyotte S.G."/>
            <person name="Paz Z."/>
            <person name="Inderbitzin P."/>
            <person name="Hayes R.J."/>
            <person name="Heiman D.I."/>
            <person name="Young S."/>
            <person name="Zeng Q."/>
            <person name="Engels R."/>
            <person name="Galagan J."/>
            <person name="Cuomo C.A."/>
            <person name="Dobinson K.F."/>
            <person name="Ma L.-J."/>
        </authorList>
    </citation>
    <scope>NUCLEOTIDE SEQUENCE [LARGE SCALE GENOMIC DNA]</scope>
    <source>
        <strain evidence="3">VaMs.102 / ATCC MYA-4576 / FGSC 10136</strain>
    </source>
</reference>
<organism evidence="3">
    <name type="scientific">Verticillium alfalfae (strain VaMs.102 / ATCC MYA-4576 / FGSC 10136)</name>
    <name type="common">Verticillium wilt of alfalfa</name>
    <name type="synonym">Verticillium albo-atrum</name>
    <dbReference type="NCBI Taxonomy" id="526221"/>
    <lineage>
        <taxon>Eukaryota</taxon>
        <taxon>Fungi</taxon>
        <taxon>Dikarya</taxon>
        <taxon>Ascomycota</taxon>
        <taxon>Pezizomycotina</taxon>
        <taxon>Sordariomycetes</taxon>
        <taxon>Hypocreomycetidae</taxon>
        <taxon>Glomerellales</taxon>
        <taxon>Plectosphaerellaceae</taxon>
        <taxon>Verticillium</taxon>
    </lineage>
</organism>
<name>C9SFP3_VERA1</name>
<dbReference type="OrthoDB" id="5409589at2759"/>
<protein>
    <submittedName>
        <fullName evidence="2">Uncharacterized protein</fullName>
    </submittedName>
</protein>
<sequence length="47" mass="5253">MSEESKAWVESVKQKVRIASGERKPAEDGRFGDMGRVGGTKRLFRKG</sequence>
<dbReference type="RefSeq" id="XP_003006144.1">
    <property type="nucleotide sequence ID" value="XM_003006098.1"/>
</dbReference>
<dbReference type="Proteomes" id="UP000008698">
    <property type="component" value="Unassembled WGS sequence"/>
</dbReference>
<feature type="region of interest" description="Disordered" evidence="1">
    <location>
        <begin position="19"/>
        <end position="47"/>
    </location>
</feature>
<dbReference type="HOGENOM" id="CLU_3175717_0_0_1"/>
<dbReference type="EMBL" id="DS985217">
    <property type="protein sequence ID" value="EEY17988.1"/>
    <property type="molecule type" value="Genomic_DNA"/>
</dbReference>
<dbReference type="KEGG" id="val:VDBG_04097"/>
<feature type="compositionally biased region" description="Basic and acidic residues" evidence="1">
    <location>
        <begin position="20"/>
        <end position="33"/>
    </location>
</feature>
<gene>
    <name evidence="2" type="ORF">VDBG_04097</name>
</gene>